<reference evidence="3" key="2">
    <citation type="submission" date="2021-04" db="EMBL/GenBank/DDBJ databases">
        <authorList>
            <person name="Podell S."/>
        </authorList>
    </citation>
    <scope>NUCLEOTIDE SEQUENCE</scope>
    <source>
        <strain evidence="3">Hildebrandi</strain>
    </source>
</reference>
<feature type="region of interest" description="Disordered" evidence="1">
    <location>
        <begin position="1113"/>
        <end position="1233"/>
    </location>
</feature>
<feature type="compositionally biased region" description="Polar residues" evidence="1">
    <location>
        <begin position="397"/>
        <end position="406"/>
    </location>
</feature>
<gene>
    <name evidence="3" type="ORF">IV203_029819</name>
</gene>
<feature type="compositionally biased region" description="Low complexity" evidence="1">
    <location>
        <begin position="587"/>
        <end position="598"/>
    </location>
</feature>
<feature type="region of interest" description="Disordered" evidence="1">
    <location>
        <begin position="332"/>
        <end position="353"/>
    </location>
</feature>
<feature type="region of interest" description="Disordered" evidence="1">
    <location>
        <begin position="956"/>
        <end position="980"/>
    </location>
</feature>
<feature type="compositionally biased region" description="Basic residues" evidence="1">
    <location>
        <begin position="626"/>
        <end position="640"/>
    </location>
</feature>
<dbReference type="EMBL" id="JAGRRH010000007">
    <property type="protein sequence ID" value="KAG7367149.1"/>
    <property type="molecule type" value="Genomic_DNA"/>
</dbReference>
<organism evidence="3 4">
    <name type="scientific">Nitzschia inconspicua</name>
    <dbReference type="NCBI Taxonomy" id="303405"/>
    <lineage>
        <taxon>Eukaryota</taxon>
        <taxon>Sar</taxon>
        <taxon>Stramenopiles</taxon>
        <taxon>Ochrophyta</taxon>
        <taxon>Bacillariophyta</taxon>
        <taxon>Bacillariophyceae</taxon>
        <taxon>Bacillariophycidae</taxon>
        <taxon>Bacillariales</taxon>
        <taxon>Bacillariaceae</taxon>
        <taxon>Nitzschia</taxon>
    </lineage>
</organism>
<feature type="compositionally biased region" description="Low complexity" evidence="1">
    <location>
        <begin position="654"/>
        <end position="670"/>
    </location>
</feature>
<evidence type="ECO:0000259" key="2">
    <source>
        <dbReference type="PROSITE" id="PS50134"/>
    </source>
</evidence>
<feature type="compositionally biased region" description="Basic and acidic residues" evidence="1">
    <location>
        <begin position="431"/>
        <end position="441"/>
    </location>
</feature>
<comment type="caution">
    <text evidence="3">The sequence shown here is derived from an EMBL/GenBank/DDBJ whole genome shotgun (WGS) entry which is preliminary data.</text>
</comment>
<feature type="region of interest" description="Disordered" evidence="1">
    <location>
        <begin position="748"/>
        <end position="817"/>
    </location>
</feature>
<dbReference type="InterPro" id="IPR000197">
    <property type="entry name" value="Znf_TAZ"/>
</dbReference>
<dbReference type="PROSITE" id="PS50134">
    <property type="entry name" value="ZF_TAZ"/>
    <property type="match status" value="1"/>
</dbReference>
<evidence type="ECO:0000313" key="3">
    <source>
        <dbReference type="EMBL" id="KAG7367149.1"/>
    </source>
</evidence>
<feature type="compositionally biased region" description="Polar residues" evidence="1">
    <location>
        <begin position="964"/>
        <end position="975"/>
    </location>
</feature>
<dbReference type="OrthoDB" id="200182at2759"/>
<feature type="compositionally biased region" description="Basic residues" evidence="1">
    <location>
        <begin position="671"/>
        <end position="684"/>
    </location>
</feature>
<proteinExistence type="predicted"/>
<protein>
    <submittedName>
        <fullName evidence="3">TAZ zinc finger domain protein</fullName>
    </submittedName>
</protein>
<keyword evidence="4" id="KW-1185">Reference proteome</keyword>
<feature type="region of interest" description="Disordered" evidence="1">
    <location>
        <begin position="183"/>
        <end position="209"/>
    </location>
</feature>
<feature type="region of interest" description="Disordered" evidence="1">
    <location>
        <begin position="47"/>
        <end position="70"/>
    </location>
</feature>
<evidence type="ECO:0000313" key="4">
    <source>
        <dbReference type="Proteomes" id="UP000693970"/>
    </source>
</evidence>
<evidence type="ECO:0000256" key="1">
    <source>
        <dbReference type="SAM" id="MobiDB-lite"/>
    </source>
</evidence>
<feature type="domain" description="TAZ-type" evidence="2">
    <location>
        <begin position="840"/>
        <end position="926"/>
    </location>
</feature>
<sequence length="1233" mass="129891">MSSSVSLLSLSSHRSKDFGILSKNSTIDNEIGSLYFVMAGNEYTPTNCSGPPSTSSTFAGPSNHDVSNQGSANQGQIAVIASAVEPRHPSLSEEPPNKKIKLEHDEGISSLSGPSPANPVGTMSKGVDDRTQLDSTSPAALSTAYGAGSTLMVKEEAAPRYFPSTDAPSQIQDAHKGSTVVMSATHASQTGQSSTNSSKDSMETKAAVSSNHSASGISFPITSQVTTAATSSFVPPPAAAIASNAVADPAAAPLKSLTFAHLSIKYLAELEYMLREFRKLERQLLGAKGAAQLEESAGSRERREKLHSFILHLEDTVRQIELGCKLEAEGKSAIGNGSGEASNASEDGVASKKQMARESALSSLTKEKEEEENVSRLEEHILANLLPVKVRLKKQLAAQQGATQNPAGMPSRRGSLQPPSAGLGKGTFAEAAEKKRKEAEAARLAAQEQHERTARRVTDPTQFGKPLGKGGSSLTRNLHGATLGSTQRIHGHGVGVASKTDEGIEGAGSERKILYAGMVPGSTQQKSGLSAASGVHDMVTTNQGRSADSETNGQEATSVPHLPPTPQIALASRVTVPVEPKLAPKAAPAIAPSASTIPQQASTNPSGSIQKKSNRISSLSEEEQRKLKKKRRKRKLQRLARRQERERQKPPAPVQQQAPGSLAPTSSVTTVRKKSSSAKGQKKKGPRAVEYICALCSETYNSTCDYNPWWSLAQHECPKCRKMQIPRLDITAPANAIEYHPALLAHVEDNSGNSTNSSAASCSNPNQAIAPAPEPGAPDGKNDPVNDALESGSDTDLSELSDDDMSLGSLNTDDSESDFQLMSPAEQAEHETFGSEYNGPCLSDEHANRLLILMGHASTCPCQHRSPQHLEICKSTKYMMLHVRDCPGTTATLDVCPFPWCRKVKHLLYHLVSCQDPDACQICSQNYVSKNMKDLVGLNAHRMKRYRQKMIAAAKAAMEASRTKPASSSKQSPTGTGLCGSKANAARSLVPVAPALVTLAPLAKGGNETCVSKKRDTPKPSATTAASYPKTSTHTPGLTRVQSSEPVQLKMDDLPTELKSNLSSQLVPDPTAAVEFETVATQDDDNDVLPTPISAMKMEDDEEENVEVRELLAGGPDDDHSDMISSPTGMNPNCVALVSEPATSNTSSSEISPGGRSSSDTPHSHSPSPATASVAAAGAETATADLGSSSSSANFATATIIATTATPSDSVTMSSSAPATSDVEKTAGPVKVN</sequence>
<dbReference type="Pfam" id="PF02135">
    <property type="entry name" value="zf-TAZ"/>
    <property type="match status" value="1"/>
</dbReference>
<reference evidence="3" key="1">
    <citation type="journal article" date="2021" name="Sci. Rep.">
        <title>Diploid genomic architecture of Nitzschia inconspicua, an elite biomass production diatom.</title>
        <authorList>
            <person name="Oliver A."/>
            <person name="Podell S."/>
            <person name="Pinowska A."/>
            <person name="Traller J.C."/>
            <person name="Smith S.R."/>
            <person name="McClure R."/>
            <person name="Beliaev A."/>
            <person name="Bohutskyi P."/>
            <person name="Hill E.A."/>
            <person name="Rabines A."/>
            <person name="Zheng H."/>
            <person name="Allen L.Z."/>
            <person name="Kuo A."/>
            <person name="Grigoriev I.V."/>
            <person name="Allen A.E."/>
            <person name="Hazlebeck D."/>
            <person name="Allen E.E."/>
        </authorList>
    </citation>
    <scope>NUCLEOTIDE SEQUENCE</scope>
    <source>
        <strain evidence="3">Hildebrandi</strain>
    </source>
</reference>
<feature type="region of interest" description="Disordered" evidence="1">
    <location>
        <begin position="1007"/>
        <end position="1039"/>
    </location>
</feature>
<feature type="compositionally biased region" description="Low complexity" evidence="1">
    <location>
        <begin position="1147"/>
        <end position="1210"/>
    </location>
</feature>
<dbReference type="Proteomes" id="UP000693970">
    <property type="component" value="Unassembled WGS sequence"/>
</dbReference>
<feature type="compositionally biased region" description="Polar residues" evidence="1">
    <location>
        <begin position="542"/>
        <end position="557"/>
    </location>
</feature>
<name>A0A9K3LSG4_9STRA</name>
<feature type="region of interest" description="Disordered" evidence="1">
    <location>
        <begin position="107"/>
        <end position="132"/>
    </location>
</feature>
<feature type="compositionally biased region" description="Low complexity" evidence="1">
    <location>
        <begin position="750"/>
        <end position="768"/>
    </location>
</feature>
<dbReference type="AlphaFoldDB" id="A0A9K3LSG4"/>
<feature type="compositionally biased region" description="Polar residues" evidence="1">
    <location>
        <begin position="1020"/>
        <end position="1039"/>
    </location>
</feature>
<feature type="region of interest" description="Disordered" evidence="1">
    <location>
        <begin position="542"/>
        <end position="566"/>
    </location>
</feature>
<feature type="region of interest" description="Disordered" evidence="1">
    <location>
        <begin position="397"/>
        <end position="505"/>
    </location>
</feature>
<feature type="compositionally biased region" description="Basic and acidic residues" evidence="1">
    <location>
        <begin position="448"/>
        <end position="458"/>
    </location>
</feature>
<feature type="compositionally biased region" description="Polar residues" evidence="1">
    <location>
        <begin position="183"/>
        <end position="199"/>
    </location>
</feature>
<accession>A0A9K3LSG4</accession>
<feature type="compositionally biased region" description="Polar residues" evidence="1">
    <location>
        <begin position="599"/>
        <end position="619"/>
    </location>
</feature>
<feature type="compositionally biased region" description="Acidic residues" evidence="1">
    <location>
        <begin position="796"/>
        <end position="805"/>
    </location>
</feature>
<feature type="region of interest" description="Disordered" evidence="1">
    <location>
        <begin position="587"/>
        <end position="684"/>
    </location>
</feature>